<protein>
    <recommendedName>
        <fullName evidence="3">S-locus receptor kinase C-terminal domain-containing protein</fullName>
    </recommendedName>
</protein>
<dbReference type="AlphaFoldDB" id="A0A453Q2E4"/>
<dbReference type="Proteomes" id="UP000015105">
    <property type="component" value="Chromosome 6D"/>
</dbReference>
<evidence type="ECO:0000313" key="1">
    <source>
        <dbReference type="EnsemblPlants" id="AET6Gv20953600.29"/>
    </source>
</evidence>
<dbReference type="EnsemblPlants" id="AET6Gv20953600.29">
    <property type="protein sequence ID" value="AET6Gv20953600.29"/>
    <property type="gene ID" value="AET6Gv20953600"/>
</dbReference>
<reference evidence="2" key="2">
    <citation type="journal article" date="2017" name="Nat. Plants">
        <title>The Aegilops tauschii genome reveals multiple impacts of transposons.</title>
        <authorList>
            <person name="Zhao G."/>
            <person name="Zou C."/>
            <person name="Li K."/>
            <person name="Wang K."/>
            <person name="Li T."/>
            <person name="Gao L."/>
            <person name="Zhang X."/>
            <person name="Wang H."/>
            <person name="Yang Z."/>
            <person name="Liu X."/>
            <person name="Jiang W."/>
            <person name="Mao L."/>
            <person name="Kong X."/>
            <person name="Jiao Y."/>
            <person name="Jia J."/>
        </authorList>
    </citation>
    <scope>NUCLEOTIDE SEQUENCE [LARGE SCALE GENOMIC DNA]</scope>
    <source>
        <strain evidence="2">cv. AL8/78</strain>
    </source>
</reference>
<sequence>MPTTMNPQPDETVRCIHIGLLCVQDSPNERPLVSSIMSFLENGDISLPPPKESVYFALKLSRPTRTASRGRQAVRRRGVAWRLGLLCSPSASSFLCWQKCGPEQGAPSPPAFCPPPAGDVGRLLFLSRSWTEGFLW</sequence>
<reference evidence="1" key="4">
    <citation type="submission" date="2019-03" db="UniProtKB">
        <authorList>
            <consortium name="EnsemblPlants"/>
        </authorList>
    </citation>
    <scope>IDENTIFICATION</scope>
</reference>
<reference evidence="2" key="1">
    <citation type="journal article" date="2014" name="Science">
        <title>Ancient hybridizations among the ancestral genomes of bread wheat.</title>
        <authorList>
            <consortium name="International Wheat Genome Sequencing Consortium,"/>
            <person name="Marcussen T."/>
            <person name="Sandve S.R."/>
            <person name="Heier L."/>
            <person name="Spannagl M."/>
            <person name="Pfeifer M."/>
            <person name="Jakobsen K.S."/>
            <person name="Wulff B.B."/>
            <person name="Steuernagel B."/>
            <person name="Mayer K.F."/>
            <person name="Olsen O.A."/>
        </authorList>
    </citation>
    <scope>NUCLEOTIDE SEQUENCE [LARGE SCALE GENOMIC DNA]</scope>
    <source>
        <strain evidence="2">cv. AL8/78</strain>
    </source>
</reference>
<evidence type="ECO:0000313" key="2">
    <source>
        <dbReference type="Proteomes" id="UP000015105"/>
    </source>
</evidence>
<organism evidence="1 2">
    <name type="scientific">Aegilops tauschii subsp. strangulata</name>
    <name type="common">Goatgrass</name>
    <dbReference type="NCBI Taxonomy" id="200361"/>
    <lineage>
        <taxon>Eukaryota</taxon>
        <taxon>Viridiplantae</taxon>
        <taxon>Streptophyta</taxon>
        <taxon>Embryophyta</taxon>
        <taxon>Tracheophyta</taxon>
        <taxon>Spermatophyta</taxon>
        <taxon>Magnoliopsida</taxon>
        <taxon>Liliopsida</taxon>
        <taxon>Poales</taxon>
        <taxon>Poaceae</taxon>
        <taxon>BOP clade</taxon>
        <taxon>Pooideae</taxon>
        <taxon>Triticodae</taxon>
        <taxon>Triticeae</taxon>
        <taxon>Triticinae</taxon>
        <taxon>Aegilops</taxon>
    </lineage>
</organism>
<proteinExistence type="predicted"/>
<reference evidence="1" key="3">
    <citation type="journal article" date="2017" name="Nature">
        <title>Genome sequence of the progenitor of the wheat D genome Aegilops tauschii.</title>
        <authorList>
            <person name="Luo M.C."/>
            <person name="Gu Y.Q."/>
            <person name="Puiu D."/>
            <person name="Wang H."/>
            <person name="Twardziok S.O."/>
            <person name="Deal K.R."/>
            <person name="Huo N."/>
            <person name="Zhu T."/>
            <person name="Wang L."/>
            <person name="Wang Y."/>
            <person name="McGuire P.E."/>
            <person name="Liu S."/>
            <person name="Long H."/>
            <person name="Ramasamy R.K."/>
            <person name="Rodriguez J.C."/>
            <person name="Van S.L."/>
            <person name="Yuan L."/>
            <person name="Wang Z."/>
            <person name="Xia Z."/>
            <person name="Xiao L."/>
            <person name="Anderson O.D."/>
            <person name="Ouyang S."/>
            <person name="Liang Y."/>
            <person name="Zimin A.V."/>
            <person name="Pertea G."/>
            <person name="Qi P."/>
            <person name="Bennetzen J.L."/>
            <person name="Dai X."/>
            <person name="Dawson M.W."/>
            <person name="Muller H.G."/>
            <person name="Kugler K."/>
            <person name="Rivarola-Duarte L."/>
            <person name="Spannagl M."/>
            <person name="Mayer K.F.X."/>
            <person name="Lu F.H."/>
            <person name="Bevan M.W."/>
            <person name="Leroy P."/>
            <person name="Li P."/>
            <person name="You F.M."/>
            <person name="Sun Q."/>
            <person name="Liu Z."/>
            <person name="Lyons E."/>
            <person name="Wicker T."/>
            <person name="Salzberg S.L."/>
            <person name="Devos K.M."/>
            <person name="Dvorak J."/>
        </authorList>
    </citation>
    <scope>NUCLEOTIDE SEQUENCE [LARGE SCALE GENOMIC DNA]</scope>
    <source>
        <strain evidence="1">cv. AL8/78</strain>
    </source>
</reference>
<name>A0A453Q2E4_AEGTS</name>
<accession>A0A453Q2E4</accession>
<evidence type="ECO:0008006" key="3">
    <source>
        <dbReference type="Google" id="ProtNLM"/>
    </source>
</evidence>
<dbReference type="Gramene" id="AET6Gv20953600.29">
    <property type="protein sequence ID" value="AET6Gv20953600.29"/>
    <property type="gene ID" value="AET6Gv20953600"/>
</dbReference>
<reference evidence="1" key="5">
    <citation type="journal article" date="2021" name="G3 (Bethesda)">
        <title>Aegilops tauschii genome assembly Aet v5.0 features greater sequence contiguity and improved annotation.</title>
        <authorList>
            <person name="Wang L."/>
            <person name="Zhu T."/>
            <person name="Rodriguez J.C."/>
            <person name="Deal K.R."/>
            <person name="Dubcovsky J."/>
            <person name="McGuire P.E."/>
            <person name="Lux T."/>
            <person name="Spannagl M."/>
            <person name="Mayer K.F.X."/>
            <person name="Baldrich P."/>
            <person name="Meyers B.C."/>
            <person name="Huo N."/>
            <person name="Gu Y.Q."/>
            <person name="Zhou H."/>
            <person name="Devos K.M."/>
            <person name="Bennetzen J.L."/>
            <person name="Unver T."/>
            <person name="Budak H."/>
            <person name="Gulick P.J."/>
            <person name="Galiba G."/>
            <person name="Kalapos B."/>
            <person name="Nelson D.R."/>
            <person name="Li P."/>
            <person name="You F.M."/>
            <person name="Luo M.C."/>
            <person name="Dvorak J."/>
        </authorList>
    </citation>
    <scope>NUCLEOTIDE SEQUENCE [LARGE SCALE GENOMIC DNA]</scope>
    <source>
        <strain evidence="1">cv. AL8/78</strain>
    </source>
</reference>
<keyword evidence="2" id="KW-1185">Reference proteome</keyword>